<evidence type="ECO:0000256" key="5">
    <source>
        <dbReference type="ARBA" id="ARBA00022917"/>
    </source>
</evidence>
<comment type="similarity">
    <text evidence="1 8">Belongs to the amidase family. GatA subfamily.</text>
</comment>
<evidence type="ECO:0000313" key="11">
    <source>
        <dbReference type="Proteomes" id="UP000013840"/>
    </source>
</evidence>
<comment type="subunit">
    <text evidence="8">Heterotrimer of A, B and C subunits.</text>
</comment>
<evidence type="ECO:0000259" key="9">
    <source>
        <dbReference type="Pfam" id="PF01425"/>
    </source>
</evidence>
<accession>R3W8G3</accession>
<dbReference type="SUPFAM" id="SSF75304">
    <property type="entry name" value="Amidase signature (AS) enzymes"/>
    <property type="match status" value="1"/>
</dbReference>
<dbReference type="HAMAP" id="MF_00120">
    <property type="entry name" value="GatA"/>
    <property type="match status" value="1"/>
</dbReference>
<dbReference type="OrthoDB" id="9811471at2"/>
<dbReference type="EMBL" id="AJAU01000022">
    <property type="protein sequence ID" value="EOL43787.1"/>
    <property type="molecule type" value="Genomic_DNA"/>
</dbReference>
<evidence type="ECO:0000256" key="7">
    <source>
        <dbReference type="ARBA" id="ARBA00047407"/>
    </source>
</evidence>
<dbReference type="Proteomes" id="UP000013840">
    <property type="component" value="Unassembled WGS sequence"/>
</dbReference>
<evidence type="ECO:0000256" key="4">
    <source>
        <dbReference type="ARBA" id="ARBA00022840"/>
    </source>
</evidence>
<dbReference type="GO" id="GO:0006412">
    <property type="term" value="P:translation"/>
    <property type="evidence" value="ECO:0007669"/>
    <property type="project" value="UniProtKB-UniRule"/>
</dbReference>
<keyword evidence="2 8" id="KW-0436">Ligase</keyword>
<feature type="active site" description="Charge relay system" evidence="8">
    <location>
        <position position="78"/>
    </location>
</feature>
<comment type="function">
    <text evidence="6 8">Allows the formation of correctly charged Gln-tRNA(Gln) through the transamidation of misacylated Glu-tRNA(Gln) in organisms which lack glutaminyl-tRNA synthetase. The reaction takes place in the presence of glutamine and ATP through an activated gamma-phospho-Glu-tRNA(Gln).</text>
</comment>
<dbReference type="PANTHER" id="PTHR11895">
    <property type="entry name" value="TRANSAMIDASE"/>
    <property type="match status" value="1"/>
</dbReference>
<proteinExistence type="inferred from homology"/>
<dbReference type="PATRIC" id="fig|1158612.3.peg.3087"/>
<keyword evidence="11" id="KW-1185">Reference proteome</keyword>
<dbReference type="InterPro" id="IPR004412">
    <property type="entry name" value="GatA"/>
</dbReference>
<comment type="caution">
    <text evidence="10">The sequence shown here is derived from an EMBL/GenBank/DDBJ whole genome shotgun (WGS) entry which is preliminary data.</text>
</comment>
<dbReference type="GO" id="GO:0050567">
    <property type="term" value="F:glutaminyl-tRNA synthase (glutamine-hydrolyzing) activity"/>
    <property type="evidence" value="ECO:0007669"/>
    <property type="project" value="UniProtKB-UniRule"/>
</dbReference>
<dbReference type="GO" id="GO:0030956">
    <property type="term" value="C:glutamyl-tRNA(Gln) amidotransferase complex"/>
    <property type="evidence" value="ECO:0007669"/>
    <property type="project" value="InterPro"/>
</dbReference>
<keyword evidence="3 8" id="KW-0547">Nucleotide-binding</keyword>
<keyword evidence="10" id="KW-0808">Transferase</keyword>
<evidence type="ECO:0000256" key="1">
    <source>
        <dbReference type="ARBA" id="ARBA00008069"/>
    </source>
</evidence>
<dbReference type="InterPro" id="IPR000120">
    <property type="entry name" value="Amidase"/>
</dbReference>
<dbReference type="PANTHER" id="PTHR11895:SF151">
    <property type="entry name" value="GLUTAMYL-TRNA(GLN) AMIDOTRANSFERASE SUBUNIT A"/>
    <property type="match status" value="1"/>
</dbReference>
<sequence length="489" mass="52465">MEKLYDKSLTELHDLLVSKEITATDLTQATLNRINETEKDVDSFITISDEKALEQAKAIDLKGITESNPLAGIPIGIKDNIVTKDILTTAASKMLHNFNPIYDATVMDKVYQADMIPVGKLNMDEFAMGASTETSYFKKTKNAWDHSKVPGGSSGGSAAAVAAGQIPVSLGSDTGGSIRQPASFNGIVGMKPTYGRVSRFGLIAFSSSLDQIGPMTRNVQDNALALNAISGFDEKDGTSAGASVPDFTAGLTGDIKGMKVALPKEYLGEGVDAGVREAVLKAAETFKSLGATVEEVSLPHSKYGVAVYYIIASSEASSNLQRFDGIRYGYRSENVKNLEDVYVNSRSEGFGIEVKRRIMLGTFSLSAGYYDAYFKKAGQVRTLIKQDFDTVFEKYDIIIGPASPTVAFGLGENINDPITMYMNDLLTIPVNLAGLPGMSVPAGFSEGLPVGLQIIGKPFDESTMYKAAYAFEQATDFHTKKPVILGGND</sequence>
<organism evidence="10 11">
    <name type="scientific">Enterococcus caccae ATCC BAA-1240</name>
    <dbReference type="NCBI Taxonomy" id="1158612"/>
    <lineage>
        <taxon>Bacteria</taxon>
        <taxon>Bacillati</taxon>
        <taxon>Bacillota</taxon>
        <taxon>Bacilli</taxon>
        <taxon>Lactobacillales</taxon>
        <taxon>Enterococcaceae</taxon>
        <taxon>Enterococcus</taxon>
    </lineage>
</organism>
<dbReference type="InterPro" id="IPR023631">
    <property type="entry name" value="Amidase_dom"/>
</dbReference>
<gene>
    <name evidence="8" type="primary">gatA</name>
    <name evidence="10" type="ORF">UC7_03117</name>
</gene>
<dbReference type="STRING" id="317735.RU98_GL000292"/>
<evidence type="ECO:0000313" key="10">
    <source>
        <dbReference type="EMBL" id="EOL43787.1"/>
    </source>
</evidence>
<name>R3W8G3_9ENTE</name>
<keyword evidence="4 8" id="KW-0067">ATP-binding</keyword>
<evidence type="ECO:0000256" key="3">
    <source>
        <dbReference type="ARBA" id="ARBA00022741"/>
    </source>
</evidence>
<comment type="catalytic activity">
    <reaction evidence="7 8">
        <text>L-glutamyl-tRNA(Gln) + L-glutamine + ATP + H2O = L-glutaminyl-tRNA(Gln) + L-glutamate + ADP + phosphate + H(+)</text>
        <dbReference type="Rhea" id="RHEA:17521"/>
        <dbReference type="Rhea" id="RHEA-COMP:9681"/>
        <dbReference type="Rhea" id="RHEA-COMP:9684"/>
        <dbReference type="ChEBI" id="CHEBI:15377"/>
        <dbReference type="ChEBI" id="CHEBI:15378"/>
        <dbReference type="ChEBI" id="CHEBI:29985"/>
        <dbReference type="ChEBI" id="CHEBI:30616"/>
        <dbReference type="ChEBI" id="CHEBI:43474"/>
        <dbReference type="ChEBI" id="CHEBI:58359"/>
        <dbReference type="ChEBI" id="CHEBI:78520"/>
        <dbReference type="ChEBI" id="CHEBI:78521"/>
        <dbReference type="ChEBI" id="CHEBI:456216"/>
        <dbReference type="EC" id="6.3.5.7"/>
    </reaction>
</comment>
<dbReference type="Pfam" id="PF01425">
    <property type="entry name" value="Amidase"/>
    <property type="match status" value="1"/>
</dbReference>
<dbReference type="InterPro" id="IPR020556">
    <property type="entry name" value="Amidase_CS"/>
</dbReference>
<dbReference type="AlphaFoldDB" id="R3W8G3"/>
<dbReference type="RefSeq" id="WP_010773193.1">
    <property type="nucleotide sequence ID" value="NZ_KB946335.1"/>
</dbReference>
<dbReference type="eggNOG" id="COG0154">
    <property type="taxonomic scope" value="Bacteria"/>
</dbReference>
<dbReference type="PROSITE" id="PS00571">
    <property type="entry name" value="AMIDASES"/>
    <property type="match status" value="1"/>
</dbReference>
<dbReference type="GO" id="GO:0016740">
    <property type="term" value="F:transferase activity"/>
    <property type="evidence" value="ECO:0007669"/>
    <property type="project" value="UniProtKB-KW"/>
</dbReference>
<keyword evidence="5 8" id="KW-0648">Protein biosynthesis</keyword>
<evidence type="ECO:0000256" key="6">
    <source>
        <dbReference type="ARBA" id="ARBA00025295"/>
    </source>
</evidence>
<protein>
    <recommendedName>
        <fullName evidence="8">Glutamyl-tRNA(Gln) amidotransferase subunit A</fullName>
        <shortName evidence="8">Glu-ADT subunit A</shortName>
        <ecNumber evidence="8">6.3.5.7</ecNumber>
    </recommendedName>
</protein>
<dbReference type="Gene3D" id="3.90.1300.10">
    <property type="entry name" value="Amidase signature (AS) domain"/>
    <property type="match status" value="1"/>
</dbReference>
<reference evidence="10 11" key="1">
    <citation type="submission" date="2013-02" db="EMBL/GenBank/DDBJ databases">
        <title>The Genome Sequence of Enterococcus caccae BAA-1240.</title>
        <authorList>
            <consortium name="The Broad Institute Genome Sequencing Platform"/>
            <consortium name="The Broad Institute Genome Sequencing Center for Infectious Disease"/>
            <person name="Earl A.M."/>
            <person name="Gilmore M.S."/>
            <person name="Lebreton F."/>
            <person name="Walker B."/>
            <person name="Young S.K."/>
            <person name="Zeng Q."/>
            <person name="Gargeya S."/>
            <person name="Fitzgerald M."/>
            <person name="Haas B."/>
            <person name="Abouelleil A."/>
            <person name="Alvarado L."/>
            <person name="Arachchi H.M."/>
            <person name="Berlin A.M."/>
            <person name="Chapman S.B."/>
            <person name="Dewar J."/>
            <person name="Goldberg J."/>
            <person name="Griggs A."/>
            <person name="Gujja S."/>
            <person name="Hansen M."/>
            <person name="Howarth C."/>
            <person name="Imamovic A."/>
            <person name="Larimer J."/>
            <person name="McCowan C."/>
            <person name="Murphy C."/>
            <person name="Neiman D."/>
            <person name="Pearson M."/>
            <person name="Priest M."/>
            <person name="Roberts A."/>
            <person name="Saif S."/>
            <person name="Shea T."/>
            <person name="Sisk P."/>
            <person name="Sykes S."/>
            <person name="Wortman J."/>
            <person name="Nusbaum C."/>
            <person name="Birren B."/>
        </authorList>
    </citation>
    <scope>NUCLEOTIDE SEQUENCE [LARGE SCALE GENOMIC DNA]</scope>
    <source>
        <strain evidence="10 11">ATCC BAA-1240</strain>
    </source>
</reference>
<dbReference type="InterPro" id="IPR036928">
    <property type="entry name" value="AS_sf"/>
</dbReference>
<evidence type="ECO:0000256" key="2">
    <source>
        <dbReference type="ARBA" id="ARBA00022598"/>
    </source>
</evidence>
<feature type="active site" description="Charge relay system" evidence="8">
    <location>
        <position position="153"/>
    </location>
</feature>
<feature type="active site" description="Acyl-ester intermediate" evidence="8">
    <location>
        <position position="177"/>
    </location>
</feature>
<dbReference type="GO" id="GO:0005524">
    <property type="term" value="F:ATP binding"/>
    <property type="evidence" value="ECO:0007669"/>
    <property type="project" value="UniProtKB-KW"/>
</dbReference>
<feature type="domain" description="Amidase" evidence="9">
    <location>
        <begin position="25"/>
        <end position="463"/>
    </location>
</feature>
<dbReference type="EC" id="6.3.5.7" evidence="8"/>
<dbReference type="NCBIfam" id="TIGR00132">
    <property type="entry name" value="gatA"/>
    <property type="match status" value="1"/>
</dbReference>
<evidence type="ECO:0000256" key="8">
    <source>
        <dbReference type="HAMAP-Rule" id="MF_00120"/>
    </source>
</evidence>